<evidence type="ECO:0000256" key="1">
    <source>
        <dbReference type="ARBA" id="ARBA00022729"/>
    </source>
</evidence>
<evidence type="ECO:0000313" key="6">
    <source>
        <dbReference type="Proteomes" id="UP001454036"/>
    </source>
</evidence>
<protein>
    <recommendedName>
        <fullName evidence="4">MIR domain-containing protein</fullName>
    </recommendedName>
</protein>
<dbReference type="PANTHER" id="PTHR46809">
    <property type="entry name" value="STROMAL CELL-DERIVED FACTOR 2-LIKE PROTEIN"/>
    <property type="match status" value="1"/>
</dbReference>
<evidence type="ECO:0000256" key="3">
    <source>
        <dbReference type="SAM" id="SignalP"/>
    </source>
</evidence>
<dbReference type="InterPro" id="IPR016093">
    <property type="entry name" value="MIR_motif"/>
</dbReference>
<reference evidence="5 6" key="1">
    <citation type="submission" date="2024-01" db="EMBL/GenBank/DDBJ databases">
        <title>The complete chloroplast genome sequence of Lithospermum erythrorhizon: insights into the phylogenetic relationship among Boraginaceae species and the maternal lineages of purple gromwells.</title>
        <authorList>
            <person name="Okada T."/>
            <person name="Watanabe K."/>
        </authorList>
    </citation>
    <scope>NUCLEOTIDE SEQUENCE [LARGE SCALE GENOMIC DNA]</scope>
</reference>
<feature type="domain" description="MIR" evidence="4">
    <location>
        <begin position="52"/>
        <end position="135"/>
    </location>
</feature>
<keyword evidence="6" id="KW-1185">Reference proteome</keyword>
<gene>
    <name evidence="5" type="ORF">LIER_21459</name>
</gene>
<dbReference type="InterPro" id="IPR036300">
    <property type="entry name" value="MIR_dom_sf"/>
</dbReference>
<evidence type="ECO:0000256" key="2">
    <source>
        <dbReference type="ARBA" id="ARBA00022737"/>
    </source>
</evidence>
<comment type="caution">
    <text evidence="5">The sequence shown here is derived from an EMBL/GenBank/DDBJ whole genome shotgun (WGS) entry which is preliminary data.</text>
</comment>
<feature type="chain" id="PRO_5043674373" description="MIR domain-containing protein" evidence="3">
    <location>
        <begin position="22"/>
        <end position="155"/>
    </location>
</feature>
<dbReference type="SUPFAM" id="SSF82109">
    <property type="entry name" value="MIR domain"/>
    <property type="match status" value="1"/>
</dbReference>
<dbReference type="Gene3D" id="2.80.10.50">
    <property type="match status" value="2"/>
</dbReference>
<dbReference type="SMART" id="SM00472">
    <property type="entry name" value="MIR"/>
    <property type="match status" value="1"/>
</dbReference>
<evidence type="ECO:0000313" key="5">
    <source>
        <dbReference type="EMBL" id="GAA0166270.1"/>
    </source>
</evidence>
<dbReference type="EMBL" id="BAABME010005666">
    <property type="protein sequence ID" value="GAA0166270.1"/>
    <property type="molecule type" value="Genomic_DNA"/>
</dbReference>
<proteinExistence type="predicted"/>
<accession>A0AAV3QQF9</accession>
<keyword evidence="2" id="KW-0677">Repeat</keyword>
<feature type="signal peptide" evidence="3">
    <location>
        <begin position="1"/>
        <end position="21"/>
    </location>
</feature>
<dbReference type="AlphaFoldDB" id="A0AAV3QQF9"/>
<keyword evidence="1 3" id="KW-0732">Signal</keyword>
<dbReference type="Pfam" id="PF02815">
    <property type="entry name" value="MIR"/>
    <property type="match status" value="1"/>
</dbReference>
<name>A0AAV3QQF9_LITER</name>
<organism evidence="5 6">
    <name type="scientific">Lithospermum erythrorhizon</name>
    <name type="common">Purple gromwell</name>
    <name type="synonym">Lithospermum officinale var. erythrorhizon</name>
    <dbReference type="NCBI Taxonomy" id="34254"/>
    <lineage>
        <taxon>Eukaryota</taxon>
        <taxon>Viridiplantae</taxon>
        <taxon>Streptophyta</taxon>
        <taxon>Embryophyta</taxon>
        <taxon>Tracheophyta</taxon>
        <taxon>Spermatophyta</taxon>
        <taxon>Magnoliopsida</taxon>
        <taxon>eudicotyledons</taxon>
        <taxon>Gunneridae</taxon>
        <taxon>Pentapetalae</taxon>
        <taxon>asterids</taxon>
        <taxon>lamiids</taxon>
        <taxon>Boraginales</taxon>
        <taxon>Boraginaceae</taxon>
        <taxon>Boraginoideae</taxon>
        <taxon>Lithospermeae</taxon>
        <taxon>Lithospermum</taxon>
    </lineage>
</organism>
<dbReference type="Proteomes" id="UP001454036">
    <property type="component" value="Unassembled WGS sequence"/>
</dbReference>
<sequence length="155" mass="17426">MSIYYSLALAIFLFLVVDSTASVAFEGVQVTYGSTINYWIVRPALNSSVKQGDLIQSGTVIKLQHMRTRRWLHSHLHKSPISGNNMWQNLETRPKDQASPLHSHNKKYSRIAGGQQKVCGMKAKRIDNIWLAAEGVYLPVSESKEKSPTDLNISK</sequence>
<dbReference type="PROSITE" id="PS50919">
    <property type="entry name" value="MIR"/>
    <property type="match status" value="1"/>
</dbReference>
<dbReference type="PANTHER" id="PTHR46809:SF2">
    <property type="entry name" value="GH21273P"/>
    <property type="match status" value="1"/>
</dbReference>
<evidence type="ECO:0000259" key="4">
    <source>
        <dbReference type="PROSITE" id="PS50919"/>
    </source>
</evidence>